<dbReference type="Proteomes" id="UP000535276">
    <property type="component" value="Unassembled WGS sequence"/>
</dbReference>
<evidence type="ECO:0000313" key="2">
    <source>
        <dbReference type="EMBL" id="NYJ12983.1"/>
    </source>
</evidence>
<reference evidence="2 3" key="1">
    <citation type="submission" date="2020-07" db="EMBL/GenBank/DDBJ databases">
        <title>Genomic Encyclopedia of Type Strains, Phase IV (KMG-V): Genome sequencing to study the core and pangenomes of soil and plant-associated prokaryotes.</title>
        <authorList>
            <person name="Whitman W."/>
        </authorList>
    </citation>
    <scope>NUCLEOTIDE SEQUENCE [LARGE SCALE GENOMIC DNA]</scope>
    <source>
        <strain evidence="2 3">SEMIA 4052</strain>
    </source>
</reference>
<dbReference type="EMBL" id="JACBZV010000007">
    <property type="protein sequence ID" value="NYJ12983.1"/>
    <property type="molecule type" value="Genomic_DNA"/>
</dbReference>
<evidence type="ECO:0000256" key="1">
    <source>
        <dbReference type="SAM" id="MobiDB-lite"/>
    </source>
</evidence>
<protein>
    <submittedName>
        <fullName evidence="2">Uncharacterized protein</fullName>
    </submittedName>
</protein>
<sequence length="84" mass="9086">MVEINSAVNQMDRVTQQNAAMVEVTNAASDLGLRSVAFAEPYCPIHFRYGHQGITLRQVVTAMGGNPHSLPSQHPAQVKSKLVA</sequence>
<evidence type="ECO:0000313" key="3">
    <source>
        <dbReference type="Proteomes" id="UP000535276"/>
    </source>
</evidence>
<feature type="region of interest" description="Disordered" evidence="1">
    <location>
        <begin position="64"/>
        <end position="84"/>
    </location>
</feature>
<organism evidence="2 3">
    <name type="scientific">Rhizobium leguminosarum</name>
    <dbReference type="NCBI Taxonomy" id="384"/>
    <lineage>
        <taxon>Bacteria</taxon>
        <taxon>Pseudomonadati</taxon>
        <taxon>Pseudomonadota</taxon>
        <taxon>Alphaproteobacteria</taxon>
        <taxon>Hyphomicrobiales</taxon>
        <taxon>Rhizobiaceae</taxon>
        <taxon>Rhizobium/Agrobacterium group</taxon>
        <taxon>Rhizobium</taxon>
    </lineage>
</organism>
<dbReference type="AlphaFoldDB" id="A0A7Z0IZS9"/>
<proteinExistence type="predicted"/>
<gene>
    <name evidence="2" type="ORF">GGI64_004064</name>
</gene>
<comment type="caution">
    <text evidence="2">The sequence shown here is derived from an EMBL/GenBank/DDBJ whole genome shotgun (WGS) entry which is preliminary data.</text>
</comment>
<accession>A0A7Z0IZS9</accession>
<name>A0A7Z0IZS9_RHILE</name>